<organism evidence="1 2">
    <name type="scientific">Candidatus Defluviibacterium haderslevense</name>
    <dbReference type="NCBI Taxonomy" id="2981993"/>
    <lineage>
        <taxon>Bacteria</taxon>
        <taxon>Pseudomonadati</taxon>
        <taxon>Bacteroidota</taxon>
        <taxon>Saprospiria</taxon>
        <taxon>Saprospirales</taxon>
        <taxon>Saprospiraceae</taxon>
        <taxon>Candidatus Defluviibacterium</taxon>
    </lineage>
</organism>
<evidence type="ECO:0000313" key="1">
    <source>
        <dbReference type="EMBL" id="MBK9716504.1"/>
    </source>
</evidence>
<name>A0A9D7S6X4_9BACT</name>
<dbReference type="PANTHER" id="PTHR38477">
    <property type="entry name" value="HYPOTHETICAL EXPORTED PROTEIN"/>
    <property type="match status" value="1"/>
</dbReference>
<proteinExistence type="predicted"/>
<comment type="caution">
    <text evidence="1">The sequence shown here is derived from an EMBL/GenBank/DDBJ whole genome shotgun (WGS) entry which is preliminary data.</text>
</comment>
<gene>
    <name evidence="1" type="ORF">IPO85_03080</name>
</gene>
<sequence length="213" mass="23690">MNFIYWLTLLNIYFSEPLLPSKAIEGKSVAVTEYENLYKELKLTNIIGFEAFKKSMEGYAKYKPSKPIIAICDFTKPSNLKRFCVIDLEHKSLIINSLVAHGKNSGGLIPTSFSNQPESLKSSLGFYNIGKIIQSPKHGEAILLNGLERGVNENARAREIIIHGAHYVCNSFIEKYGRLGRSFGCPALPIDVMIKIAPIIANGGLLNIYAEHN</sequence>
<dbReference type="AlphaFoldDB" id="A0A9D7S6X4"/>
<dbReference type="EMBL" id="JADKFW010000004">
    <property type="protein sequence ID" value="MBK9716504.1"/>
    <property type="molecule type" value="Genomic_DNA"/>
</dbReference>
<accession>A0A9D7S6X4</accession>
<dbReference type="Pfam" id="PF13645">
    <property type="entry name" value="YkuD_2"/>
    <property type="match status" value="1"/>
</dbReference>
<reference evidence="1 2" key="1">
    <citation type="submission" date="2020-10" db="EMBL/GenBank/DDBJ databases">
        <title>Connecting structure to function with the recovery of over 1000 high-quality activated sludge metagenome-assembled genomes encoding full-length rRNA genes using long-read sequencing.</title>
        <authorList>
            <person name="Singleton C.M."/>
            <person name="Petriglieri F."/>
            <person name="Kristensen J.M."/>
            <person name="Kirkegaard R.H."/>
            <person name="Michaelsen T.Y."/>
            <person name="Andersen M.H."/>
            <person name="Karst S.M."/>
            <person name="Dueholm M.S."/>
            <person name="Nielsen P.H."/>
            <person name="Albertsen M."/>
        </authorList>
    </citation>
    <scope>NUCLEOTIDE SEQUENCE [LARGE SCALE GENOMIC DNA]</scope>
    <source>
        <strain evidence="1">Ribe_18-Q3-R11-54_BAT3C.373</strain>
    </source>
</reference>
<evidence type="ECO:0000313" key="2">
    <source>
        <dbReference type="Proteomes" id="UP000808349"/>
    </source>
</evidence>
<dbReference type="PANTHER" id="PTHR38477:SF1">
    <property type="entry name" value="MUREIN L,D-TRANSPEPTIDASE CATALYTIC DOMAIN FAMILY PROTEIN"/>
    <property type="match status" value="1"/>
</dbReference>
<protein>
    <submittedName>
        <fullName evidence="1">Murein L,D-transpeptidase catalytic domain family protein</fullName>
    </submittedName>
</protein>
<dbReference type="InterPro" id="IPR032676">
    <property type="entry name" value="YkuD_2"/>
</dbReference>
<dbReference type="Proteomes" id="UP000808349">
    <property type="component" value="Unassembled WGS sequence"/>
</dbReference>